<feature type="transmembrane region" description="Helical" evidence="1">
    <location>
        <begin position="12"/>
        <end position="30"/>
    </location>
</feature>
<keyword evidence="1" id="KW-0472">Membrane</keyword>
<protein>
    <submittedName>
        <fullName evidence="2">Uncharacterized protein</fullName>
    </submittedName>
</protein>
<reference evidence="2 3" key="1">
    <citation type="submission" date="2017-02" db="EMBL/GenBank/DDBJ databases">
        <title>Complete genome sequence of Lactobacillus helveticus.</title>
        <authorList>
            <person name="Kim J.F."/>
            <person name="Chung Y."/>
            <person name="Kwak M."/>
        </authorList>
    </citation>
    <scope>NUCLEOTIDE SEQUENCE [LARGE SCALE GENOMIC DNA]</scope>
    <source>
        <strain evidence="2 3">LH5</strain>
    </source>
</reference>
<sequence length="90" mass="10396">MRHALLNDSAYKSIGYASIVVILIILVLPWTNQKQLNYWLIGFYLFMLGDWICTFLQRHSVTLVLGLLIGYVIAIIVCFLLLFYTIIVNN</sequence>
<name>A0A3S8SBA6_LACHE</name>
<dbReference type="EMBL" id="CP019581">
    <property type="protein sequence ID" value="AZK91152.1"/>
    <property type="molecule type" value="Genomic_DNA"/>
</dbReference>
<evidence type="ECO:0000256" key="1">
    <source>
        <dbReference type="SAM" id="Phobius"/>
    </source>
</evidence>
<keyword evidence="1" id="KW-0812">Transmembrane</keyword>
<keyword evidence="1" id="KW-1133">Transmembrane helix</keyword>
<evidence type="ECO:0000313" key="3">
    <source>
        <dbReference type="Proteomes" id="UP000267945"/>
    </source>
</evidence>
<gene>
    <name evidence="2" type="ORF">LH5_00896</name>
</gene>
<proteinExistence type="predicted"/>
<accession>A0A3S8SBA6</accession>
<feature type="transmembrane region" description="Helical" evidence="1">
    <location>
        <begin position="63"/>
        <end position="87"/>
    </location>
</feature>
<organism evidence="2 3">
    <name type="scientific">Lactobacillus helveticus</name>
    <name type="common">Lactobacillus suntoryeus</name>
    <dbReference type="NCBI Taxonomy" id="1587"/>
    <lineage>
        <taxon>Bacteria</taxon>
        <taxon>Bacillati</taxon>
        <taxon>Bacillota</taxon>
        <taxon>Bacilli</taxon>
        <taxon>Lactobacillales</taxon>
        <taxon>Lactobacillaceae</taxon>
        <taxon>Lactobacillus</taxon>
    </lineage>
</organism>
<dbReference type="AlphaFoldDB" id="A0A3S8SBA6"/>
<evidence type="ECO:0000313" key="2">
    <source>
        <dbReference type="EMBL" id="AZK91152.1"/>
    </source>
</evidence>
<feature type="transmembrane region" description="Helical" evidence="1">
    <location>
        <begin position="36"/>
        <end position="56"/>
    </location>
</feature>
<dbReference type="Proteomes" id="UP000267945">
    <property type="component" value="Chromosome"/>
</dbReference>